<dbReference type="Proteomes" id="UP000273977">
    <property type="component" value="Unassembled WGS sequence"/>
</dbReference>
<feature type="transmembrane region" description="Helical" evidence="8">
    <location>
        <begin position="44"/>
        <end position="66"/>
    </location>
</feature>
<evidence type="ECO:0000256" key="5">
    <source>
        <dbReference type="ARBA" id="ARBA00022989"/>
    </source>
</evidence>
<feature type="transmembrane region" description="Helical" evidence="8">
    <location>
        <begin position="136"/>
        <end position="156"/>
    </location>
</feature>
<sequence>MEFSLMTRFIAEIMATALLIILGNGAVANVELDGTKGTKSGWLVIAFGYGLGVMIPALIFGSISGNHINPAFTIALAVSGFFPWSEVIVYIVAQLIGAIIGQLIVVLIYKPYYDLTTNVDCVFGSFSTTSNSPGPWYGFANEFVGSFILFFGALGITKAPFFADFQGSAHYGIGFLVMVLVVSVGGPTGPALNPARDLGPRLVHHFLPLKHKGSSHWDYAWVPVVAPILAGIVAVALYKGLFL</sequence>
<dbReference type="AlphaFoldDB" id="A0A3N4GCJ6"/>
<gene>
    <name evidence="9" type="ORF">EF384_05700</name>
</gene>
<keyword evidence="4 7" id="KW-0812">Transmembrane</keyword>
<dbReference type="Gene3D" id="1.20.1080.10">
    <property type="entry name" value="Glycerol uptake facilitator protein"/>
    <property type="match status" value="1"/>
</dbReference>
<keyword evidence="10" id="KW-1185">Reference proteome</keyword>
<dbReference type="PANTHER" id="PTHR43829:SF9">
    <property type="entry name" value="AQUAPORIN-9"/>
    <property type="match status" value="1"/>
</dbReference>
<keyword evidence="5 8" id="KW-1133">Transmembrane helix</keyword>
<dbReference type="OrthoDB" id="9807293at2"/>
<accession>A0A3N4GCJ6</accession>
<dbReference type="Pfam" id="PF00230">
    <property type="entry name" value="MIP"/>
    <property type="match status" value="1"/>
</dbReference>
<evidence type="ECO:0000256" key="8">
    <source>
        <dbReference type="SAM" id="Phobius"/>
    </source>
</evidence>
<feature type="transmembrane region" description="Helical" evidence="8">
    <location>
        <begin position="87"/>
        <end position="109"/>
    </location>
</feature>
<dbReference type="PRINTS" id="PR00783">
    <property type="entry name" value="MINTRINSICP"/>
</dbReference>
<keyword evidence="3 7" id="KW-0813">Transport</keyword>
<evidence type="ECO:0000256" key="3">
    <source>
        <dbReference type="ARBA" id="ARBA00022448"/>
    </source>
</evidence>
<name>A0A3N4GCJ6_9LACT</name>
<dbReference type="InterPro" id="IPR050363">
    <property type="entry name" value="MIP/Aquaporin"/>
</dbReference>
<dbReference type="PANTHER" id="PTHR43829">
    <property type="entry name" value="AQUAPORIN OR AQUAGLYCEROPORIN RELATED"/>
    <property type="match status" value="1"/>
</dbReference>
<evidence type="ECO:0000256" key="7">
    <source>
        <dbReference type="RuleBase" id="RU000477"/>
    </source>
</evidence>
<dbReference type="InterPro" id="IPR022357">
    <property type="entry name" value="MIP_CS"/>
</dbReference>
<evidence type="ECO:0000256" key="2">
    <source>
        <dbReference type="ARBA" id="ARBA00006175"/>
    </source>
</evidence>
<dbReference type="GO" id="GO:0015254">
    <property type="term" value="F:glycerol channel activity"/>
    <property type="evidence" value="ECO:0007669"/>
    <property type="project" value="TreeGrafter"/>
</dbReference>
<evidence type="ECO:0000313" key="10">
    <source>
        <dbReference type="Proteomes" id="UP000273977"/>
    </source>
</evidence>
<feature type="transmembrane region" description="Helical" evidence="8">
    <location>
        <begin position="219"/>
        <end position="238"/>
    </location>
</feature>
<dbReference type="RefSeq" id="WP_123780126.1">
    <property type="nucleotide sequence ID" value="NZ_RKMG01000015.1"/>
</dbReference>
<dbReference type="InterPro" id="IPR000425">
    <property type="entry name" value="MIP"/>
</dbReference>
<dbReference type="SUPFAM" id="SSF81338">
    <property type="entry name" value="Aquaporin-like"/>
    <property type="match status" value="1"/>
</dbReference>
<comment type="similarity">
    <text evidence="2 7">Belongs to the MIP/aquaporin (TC 1.A.8) family.</text>
</comment>
<dbReference type="GO" id="GO:0005886">
    <property type="term" value="C:plasma membrane"/>
    <property type="evidence" value="ECO:0007669"/>
    <property type="project" value="TreeGrafter"/>
</dbReference>
<dbReference type="CDD" id="cd00333">
    <property type="entry name" value="MIP"/>
    <property type="match status" value="1"/>
</dbReference>
<feature type="transmembrane region" description="Helical" evidence="8">
    <location>
        <begin position="168"/>
        <end position="186"/>
    </location>
</feature>
<evidence type="ECO:0000313" key="9">
    <source>
        <dbReference type="EMBL" id="RPA60482.1"/>
    </source>
</evidence>
<dbReference type="EMBL" id="RKMG01000015">
    <property type="protein sequence ID" value="RPA60482.1"/>
    <property type="molecule type" value="Genomic_DNA"/>
</dbReference>
<organism evidence="9 10">
    <name type="scientific">Aerococcus agrisoli</name>
    <dbReference type="NCBI Taxonomy" id="2487350"/>
    <lineage>
        <taxon>Bacteria</taxon>
        <taxon>Bacillati</taxon>
        <taxon>Bacillota</taxon>
        <taxon>Bacilli</taxon>
        <taxon>Lactobacillales</taxon>
        <taxon>Aerococcaceae</taxon>
        <taxon>Aerococcus</taxon>
    </lineage>
</organism>
<protein>
    <submittedName>
        <fullName evidence="9">Aquaporin family protein</fullName>
    </submittedName>
</protein>
<reference evidence="9 10" key="1">
    <citation type="submission" date="2018-11" db="EMBL/GenBank/DDBJ databases">
        <title>Aerococcus sp. SJQ22, whole genome shotgun sequence.</title>
        <authorList>
            <person name="Sun L."/>
            <person name="Gao X."/>
            <person name="Chen W."/>
            <person name="Huang K."/>
        </authorList>
    </citation>
    <scope>NUCLEOTIDE SEQUENCE [LARGE SCALE GENOMIC DNA]</scope>
    <source>
        <strain evidence="9 10">SJQ22</strain>
    </source>
</reference>
<keyword evidence="6 8" id="KW-0472">Membrane</keyword>
<evidence type="ECO:0000256" key="6">
    <source>
        <dbReference type="ARBA" id="ARBA00023136"/>
    </source>
</evidence>
<comment type="subcellular location">
    <subcellularLocation>
        <location evidence="1">Membrane</location>
        <topology evidence="1">Multi-pass membrane protein</topology>
    </subcellularLocation>
</comment>
<dbReference type="PROSITE" id="PS00221">
    <property type="entry name" value="MIP"/>
    <property type="match status" value="1"/>
</dbReference>
<dbReference type="NCBIfam" id="TIGR00861">
    <property type="entry name" value="MIP"/>
    <property type="match status" value="1"/>
</dbReference>
<comment type="caution">
    <text evidence="9">The sequence shown here is derived from an EMBL/GenBank/DDBJ whole genome shotgun (WGS) entry which is preliminary data.</text>
</comment>
<proteinExistence type="inferred from homology"/>
<evidence type="ECO:0000256" key="1">
    <source>
        <dbReference type="ARBA" id="ARBA00004141"/>
    </source>
</evidence>
<dbReference type="InterPro" id="IPR023271">
    <property type="entry name" value="Aquaporin-like"/>
</dbReference>
<evidence type="ECO:0000256" key="4">
    <source>
        <dbReference type="ARBA" id="ARBA00022692"/>
    </source>
</evidence>